<feature type="coiled-coil region" evidence="1">
    <location>
        <begin position="479"/>
        <end position="517"/>
    </location>
</feature>
<evidence type="ECO:0008006" key="7">
    <source>
        <dbReference type="Google" id="ProtNLM"/>
    </source>
</evidence>
<keyword evidence="6" id="KW-1185">Reference proteome</keyword>
<evidence type="ECO:0000313" key="6">
    <source>
        <dbReference type="Proteomes" id="UP000054561"/>
    </source>
</evidence>
<dbReference type="OrthoDB" id="384398at2759"/>
<dbReference type="AlphaFoldDB" id="A0A0D9QUC2"/>
<protein>
    <recommendedName>
        <fullName evidence="7">Pv-fam-d protein</fullName>
    </recommendedName>
</protein>
<keyword evidence="1" id="KW-0175">Coiled coil</keyword>
<keyword evidence="4" id="KW-0732">Signal</keyword>
<evidence type="ECO:0000313" key="5">
    <source>
        <dbReference type="EMBL" id="KJP90151.1"/>
    </source>
</evidence>
<evidence type="ECO:0000256" key="1">
    <source>
        <dbReference type="SAM" id="Coils"/>
    </source>
</evidence>
<feature type="transmembrane region" description="Helical" evidence="3">
    <location>
        <begin position="610"/>
        <end position="635"/>
    </location>
</feature>
<keyword evidence="3" id="KW-0812">Transmembrane</keyword>
<dbReference type="RefSeq" id="XP_012333394.1">
    <property type="nucleotide sequence ID" value="XM_012477971.1"/>
</dbReference>
<keyword evidence="3" id="KW-1133">Transmembrane helix</keyword>
<proteinExistence type="predicted"/>
<feature type="signal peptide" evidence="4">
    <location>
        <begin position="1"/>
        <end position="22"/>
    </location>
</feature>
<reference evidence="5 6" key="1">
    <citation type="submission" date="2014-03" db="EMBL/GenBank/DDBJ databases">
        <title>The Genome Sequence of Plasmodium fragile nilgiri.</title>
        <authorList>
            <consortium name="The Broad Institute Genomics Platform"/>
            <consortium name="The Broad Institute Genome Sequencing Center for Infectious Disease"/>
            <person name="Neafsey D."/>
            <person name="Duraisingh M."/>
            <person name="Young S.K."/>
            <person name="Zeng Q."/>
            <person name="Gargeya S."/>
            <person name="Abouelleil A."/>
            <person name="Alvarado L."/>
            <person name="Chapman S.B."/>
            <person name="Gainer-Dewar J."/>
            <person name="Goldberg J."/>
            <person name="Griggs A."/>
            <person name="Gujja S."/>
            <person name="Hansen M."/>
            <person name="Howarth C."/>
            <person name="Imamovic A."/>
            <person name="Larimer J."/>
            <person name="Pearson M."/>
            <person name="Poon T.W."/>
            <person name="Priest M."/>
            <person name="Roberts A."/>
            <person name="Saif S."/>
            <person name="Shea T."/>
            <person name="Sykes S."/>
            <person name="Wortman J."/>
            <person name="Nusbaum C."/>
            <person name="Birren B."/>
        </authorList>
    </citation>
    <scope>NUCLEOTIDE SEQUENCE [LARGE SCALE GENOMIC DNA]</scope>
    <source>
        <strain evidence="6">nilgiri</strain>
    </source>
</reference>
<dbReference type="Proteomes" id="UP000054561">
    <property type="component" value="Unassembled WGS sequence"/>
</dbReference>
<feature type="transmembrane region" description="Helical" evidence="3">
    <location>
        <begin position="641"/>
        <end position="665"/>
    </location>
</feature>
<name>A0A0D9QUC2_PLAFR</name>
<evidence type="ECO:0000256" key="3">
    <source>
        <dbReference type="SAM" id="Phobius"/>
    </source>
</evidence>
<gene>
    <name evidence="5" type="ORF">AK88_00320</name>
</gene>
<dbReference type="GeneID" id="24265634"/>
<accession>A0A0D9QUC2</accession>
<feature type="chain" id="PRO_5002344066" description="Pv-fam-d protein" evidence="4">
    <location>
        <begin position="23"/>
        <end position="666"/>
    </location>
</feature>
<dbReference type="EMBL" id="KQ001646">
    <property type="protein sequence ID" value="KJP90151.1"/>
    <property type="molecule type" value="Genomic_DNA"/>
</dbReference>
<keyword evidence="3" id="KW-0472">Membrane</keyword>
<dbReference type="VEuPathDB" id="PlasmoDB:AK88_00320"/>
<organism evidence="5 6">
    <name type="scientific">Plasmodium fragile</name>
    <dbReference type="NCBI Taxonomy" id="5857"/>
    <lineage>
        <taxon>Eukaryota</taxon>
        <taxon>Sar</taxon>
        <taxon>Alveolata</taxon>
        <taxon>Apicomplexa</taxon>
        <taxon>Aconoidasida</taxon>
        <taxon>Haemosporida</taxon>
        <taxon>Plasmodiidae</taxon>
        <taxon>Plasmodium</taxon>
        <taxon>Plasmodium (Plasmodium)</taxon>
    </lineage>
</organism>
<feature type="region of interest" description="Disordered" evidence="2">
    <location>
        <begin position="360"/>
        <end position="385"/>
    </location>
</feature>
<sequence length="666" mass="78161">MKGHNWGIYLLKFLMLPMLAAPWKYSRGTIDVTTNSNITTTDFGEPHNKIVQPDIALNSRTRRLLVGNTDIDFGEKYDPLKDKTINSIDENDDTSRGSLKSKVQHNKFKEQLNTIRCSQNVHNYDQFYESYENVHNYDQFYESYENVHNHDQFYESSETIDSCGESCDKIKYDDEDGKLYDSQHSIDSEVQPYNTVEWELPVMYMYRPKNKSIFSRIFKYLKKAIAKYEKDMYSIQNDYTSQYIKDPSGEIVLTESSNTLDIPCNITSCISISSNKKCVRILAANGMNRTEEQNYVDFKKRINNLLNEDDSAFRERLNTLAQDDYTREQFNLLLWNDIYQKPFKKLAQDKHFQEQLDILKNNNNTNSGNHLSISPDVDHSNDDNNYNPIKSCNNLEEFFNKLKRKNKNSGNHFSTSPDVDHSNDDNNYNPFESCNNMEEFFNKLKRKNKNWGNPFSISPDVDNRKDKYFHDPFESCNSLEDFFNELKIQKDKKEKQIEELTRNQEYKRKAKDELERTNDRIREPTDEVEDYIPFKLEEEEIFERFFGRYGYKDLLKLRKKSALPTFLKKGLKMFEQSVKRFLKQKKTGYYVHNGPGAFGKFLSFIDKHRVFVNILLFIPSAALALSVLIVAIMIIQTTFFWLLSSAAVYPAFVTITVVIVFGLCVP</sequence>
<evidence type="ECO:0000256" key="4">
    <source>
        <dbReference type="SAM" id="SignalP"/>
    </source>
</evidence>
<evidence type="ECO:0000256" key="2">
    <source>
        <dbReference type="SAM" id="MobiDB-lite"/>
    </source>
</evidence>